<gene>
    <name evidence="1" type="ORF">UFOVP647_6</name>
</gene>
<evidence type="ECO:0000313" key="1">
    <source>
        <dbReference type="EMBL" id="CAB4154500.1"/>
    </source>
</evidence>
<evidence type="ECO:0008006" key="2">
    <source>
        <dbReference type="Google" id="ProtNLM"/>
    </source>
</evidence>
<proteinExistence type="predicted"/>
<dbReference type="EMBL" id="LR796615">
    <property type="protein sequence ID" value="CAB4154500.1"/>
    <property type="molecule type" value="Genomic_DNA"/>
</dbReference>
<sequence>MATIVTRAGKGSALTWTEGDANITNLNTSKIENLVEDTTPQLGGSLDVNGNSIISASNGNINIVPNGSGNIALTPATGKIILGACDWPTSSGSANQVLTTSGGTGVLSWTTITSGIDSVSITDSSSNAGTWQIPFIASGPASFTGVSVDGQLTYVPSTNILTANLNGALNGTVGATTANTGAFTTLSASTSVSFSPSGAITLNPTTAGTINNMSIGATTATTGRFTTITSTIATGTAPFTVASTTNVANLNASSLGGATFASPGAIGSTTASTGAFTTLSASSTVSGTGFSTYLASPPAIGGTSAAAGSFTDLSSTGKLTFKQPIEAVYSLGTTGGTIAPNAANGSVQTITLNAALTINAFTSPVAGQSITLIITGGTAYTSITSTMKFAGGVKTLTGTAGCIDILSIYYDGTNYFASLGKGYA</sequence>
<organism evidence="1">
    <name type="scientific">uncultured Caudovirales phage</name>
    <dbReference type="NCBI Taxonomy" id="2100421"/>
    <lineage>
        <taxon>Viruses</taxon>
        <taxon>Duplodnaviria</taxon>
        <taxon>Heunggongvirae</taxon>
        <taxon>Uroviricota</taxon>
        <taxon>Caudoviricetes</taxon>
        <taxon>Peduoviridae</taxon>
        <taxon>Maltschvirus</taxon>
        <taxon>Maltschvirus maltsch</taxon>
    </lineage>
</organism>
<reference evidence="1" key="1">
    <citation type="submission" date="2020-04" db="EMBL/GenBank/DDBJ databases">
        <authorList>
            <person name="Chiriac C."/>
            <person name="Salcher M."/>
            <person name="Ghai R."/>
            <person name="Kavagutti S V."/>
        </authorList>
    </citation>
    <scope>NUCLEOTIDE SEQUENCE</scope>
</reference>
<protein>
    <recommendedName>
        <fullName evidence="2">Major tropism determinant N-terminal domain-containing protein</fullName>
    </recommendedName>
</protein>
<accession>A0A6J5N4N8</accession>
<name>A0A6J5N4N8_9CAUD</name>